<dbReference type="OrthoDB" id="161874at2759"/>
<accession>A0A8K1C4L2</accession>
<evidence type="ECO:0000313" key="3">
    <source>
        <dbReference type="EMBL" id="TMW56228.1"/>
    </source>
</evidence>
<dbReference type="EMBL" id="SPLM01000146">
    <property type="protein sequence ID" value="TMW56228.1"/>
    <property type="molecule type" value="Genomic_DNA"/>
</dbReference>
<proteinExistence type="predicted"/>
<keyword evidence="2" id="KW-0812">Transmembrane</keyword>
<organism evidence="3 4">
    <name type="scientific">Pythium oligandrum</name>
    <name type="common">Mycoparasitic fungus</name>
    <dbReference type="NCBI Taxonomy" id="41045"/>
    <lineage>
        <taxon>Eukaryota</taxon>
        <taxon>Sar</taxon>
        <taxon>Stramenopiles</taxon>
        <taxon>Oomycota</taxon>
        <taxon>Peronosporomycetes</taxon>
        <taxon>Pythiales</taxon>
        <taxon>Pythiaceae</taxon>
        <taxon>Pythium</taxon>
    </lineage>
</organism>
<comment type="caution">
    <text evidence="3">The sequence shown here is derived from an EMBL/GenBank/DDBJ whole genome shotgun (WGS) entry which is preliminary data.</text>
</comment>
<dbReference type="AlphaFoldDB" id="A0A8K1C4L2"/>
<keyword evidence="4" id="KW-1185">Reference proteome</keyword>
<feature type="region of interest" description="Disordered" evidence="1">
    <location>
        <begin position="459"/>
        <end position="479"/>
    </location>
</feature>
<name>A0A8K1C4L2_PYTOL</name>
<protein>
    <submittedName>
        <fullName evidence="3">Uncharacterized protein</fullName>
    </submittedName>
</protein>
<feature type="compositionally biased region" description="Polar residues" evidence="1">
    <location>
        <begin position="612"/>
        <end position="626"/>
    </location>
</feature>
<keyword evidence="2" id="KW-0472">Membrane</keyword>
<reference evidence="3" key="1">
    <citation type="submission" date="2019-03" db="EMBL/GenBank/DDBJ databases">
        <title>Long read genome sequence of the mycoparasitic Pythium oligandrum ATCC 38472 isolated from sugarbeet rhizosphere.</title>
        <authorList>
            <person name="Gaulin E."/>
        </authorList>
    </citation>
    <scope>NUCLEOTIDE SEQUENCE</scope>
    <source>
        <strain evidence="3">ATCC 38472_TT</strain>
    </source>
</reference>
<evidence type="ECO:0000313" key="4">
    <source>
        <dbReference type="Proteomes" id="UP000794436"/>
    </source>
</evidence>
<sequence length="626" mass="68327">MESKWLCEPPREPNAREQFFPYLIRHRRRSSPHLPAVTMSSVPSHRHDGKTTYCYYVADKYSTDLPVRDSKDILVTDIGSKCPVQIKVDIDTQVAKNKPIPIKYTAVIDDSNKDTAFEFPLTIAKAAPPAGSTNATDAAAAATAFDVPLANVVICDYGKCDPFTRASSAGGNFFASSNNPKNFDSKVAVFGSNELIVPKDGKYTGFAHIVVNVGGNSRADFVTYFPVQVGDVVGTAPSGITADSRTTYCWTARGASVFDESLTESDITVRTGQNCPGTMSATVSKSNVDTDEEVSVEWSLRIDTKTRDAASLIARVSDTDAVLNPRTGLYSVVPVSVLSACNKNAENAKCSSYATNGSQTFDIAEFNDQNLTSGAATFSKTYKFSDPGDYLVISRVSMQTTDGDRIDMAVYSNVNVAVPSSTSGTMFMYIGVGIGALILIAGLVYCYIRKRRSRANMKDIPFRTPMPPPTLPDRSSQYTATSSNFLTHRSPHALPSFPQNQQYAETSFYPAGSGENRPHKESFSLDPYARSSFNEIGEDESIDMTIRPSDASKLSFATGYDDDSEWEYDTRSFRSEGQYSDMTEAQRHTFNLQSGANMDVGSMPIMEEESQVPRSTTSSGWTIKTS</sequence>
<evidence type="ECO:0000256" key="1">
    <source>
        <dbReference type="SAM" id="MobiDB-lite"/>
    </source>
</evidence>
<feature type="region of interest" description="Disordered" evidence="1">
    <location>
        <begin position="606"/>
        <end position="626"/>
    </location>
</feature>
<feature type="transmembrane region" description="Helical" evidence="2">
    <location>
        <begin position="426"/>
        <end position="448"/>
    </location>
</feature>
<dbReference type="Proteomes" id="UP000794436">
    <property type="component" value="Unassembled WGS sequence"/>
</dbReference>
<keyword evidence="2" id="KW-1133">Transmembrane helix</keyword>
<gene>
    <name evidence="3" type="ORF">Poli38472_008876</name>
</gene>
<evidence type="ECO:0000256" key="2">
    <source>
        <dbReference type="SAM" id="Phobius"/>
    </source>
</evidence>